<reference evidence="1 2" key="1">
    <citation type="submission" date="2017-12" db="EMBL/GenBank/DDBJ databases">
        <authorList>
            <consortium name="DOE Joint Genome Institute"/>
            <person name="Haridas S."/>
            <person name="Kjaerbolling I."/>
            <person name="Vesth T.C."/>
            <person name="Frisvad J.C."/>
            <person name="Nybo J.L."/>
            <person name="Theobald S."/>
            <person name="Kuo A."/>
            <person name="Bowyer P."/>
            <person name="Matsuda Y."/>
            <person name="Mondo S."/>
            <person name="Lyhne E.K."/>
            <person name="Kogle M.E."/>
            <person name="Clum A."/>
            <person name="Lipzen A."/>
            <person name="Salamov A."/>
            <person name="Ngan C.Y."/>
            <person name="Daum C."/>
            <person name="Chiniquy J."/>
            <person name="Barry K."/>
            <person name="LaButti K."/>
            <person name="Simmons B.A."/>
            <person name="Magnuson J.K."/>
            <person name="Mortensen U.H."/>
            <person name="Larsen T.O."/>
            <person name="Grigoriev I.V."/>
            <person name="Baker S.E."/>
            <person name="Andersen M.R."/>
            <person name="Nordberg H.P."/>
            <person name="Cantor M.N."/>
            <person name="Hua S.X."/>
        </authorList>
    </citation>
    <scope>NUCLEOTIDE SEQUENCE [LARGE SCALE GENOMIC DNA]</scope>
    <source>
        <strain evidence="1 2">CBS 102.13</strain>
    </source>
</reference>
<name>A0A2I2F494_ASPCN</name>
<dbReference type="EMBL" id="KZ559162">
    <property type="protein sequence ID" value="PLB35462.1"/>
    <property type="molecule type" value="Genomic_DNA"/>
</dbReference>
<gene>
    <name evidence="1" type="ORF">BDW47DRAFT_110377</name>
</gene>
<organism evidence="1 2">
    <name type="scientific">Aspergillus candidus</name>
    <dbReference type="NCBI Taxonomy" id="41067"/>
    <lineage>
        <taxon>Eukaryota</taxon>
        <taxon>Fungi</taxon>
        <taxon>Dikarya</taxon>
        <taxon>Ascomycota</taxon>
        <taxon>Pezizomycotina</taxon>
        <taxon>Eurotiomycetes</taxon>
        <taxon>Eurotiomycetidae</taxon>
        <taxon>Eurotiales</taxon>
        <taxon>Aspergillaceae</taxon>
        <taxon>Aspergillus</taxon>
        <taxon>Aspergillus subgen. Circumdati</taxon>
    </lineage>
</organism>
<protein>
    <submittedName>
        <fullName evidence="1">Uncharacterized protein</fullName>
    </submittedName>
</protein>
<evidence type="ECO:0000313" key="1">
    <source>
        <dbReference type="EMBL" id="PLB35462.1"/>
    </source>
</evidence>
<proteinExistence type="predicted"/>
<dbReference type="RefSeq" id="XP_024669474.1">
    <property type="nucleotide sequence ID" value="XM_024813705.1"/>
</dbReference>
<dbReference type="AlphaFoldDB" id="A0A2I2F494"/>
<accession>A0A2I2F494</accession>
<evidence type="ECO:0000313" key="2">
    <source>
        <dbReference type="Proteomes" id="UP000234585"/>
    </source>
</evidence>
<dbReference type="GeneID" id="36520865"/>
<sequence length="164" mass="17641">MNPWTSMDPCTDSSHSELELLHDGGRLILTAPIGTPNIRIPAVHPLVNWIRDRKKITHQKDSSSGKATTHACAEIAHTAEQLDVSSESLDASLLAPCVVSGDEILGHFRWPPSPGAVARSEAVLLVPEILAMRRGPADGSAVAVVARMAMVVRRVLVSCMVQIR</sequence>
<dbReference type="Proteomes" id="UP000234585">
    <property type="component" value="Unassembled WGS sequence"/>
</dbReference>
<keyword evidence="2" id="KW-1185">Reference proteome</keyword>